<name>A0AAD6RYP8_9AGAR</name>
<proteinExistence type="predicted"/>
<reference evidence="1" key="1">
    <citation type="submission" date="2023-03" db="EMBL/GenBank/DDBJ databases">
        <title>Massive genome expansion in bonnet fungi (Mycena s.s.) driven by repeated elements and novel gene families across ecological guilds.</title>
        <authorList>
            <consortium name="Lawrence Berkeley National Laboratory"/>
            <person name="Harder C.B."/>
            <person name="Miyauchi S."/>
            <person name="Viragh M."/>
            <person name="Kuo A."/>
            <person name="Thoen E."/>
            <person name="Andreopoulos B."/>
            <person name="Lu D."/>
            <person name="Skrede I."/>
            <person name="Drula E."/>
            <person name="Henrissat B."/>
            <person name="Morin E."/>
            <person name="Kohler A."/>
            <person name="Barry K."/>
            <person name="LaButti K."/>
            <person name="Morin E."/>
            <person name="Salamov A."/>
            <person name="Lipzen A."/>
            <person name="Mereny Z."/>
            <person name="Hegedus B."/>
            <person name="Baldrian P."/>
            <person name="Stursova M."/>
            <person name="Weitz H."/>
            <person name="Taylor A."/>
            <person name="Grigoriev I.V."/>
            <person name="Nagy L.G."/>
            <person name="Martin F."/>
            <person name="Kauserud H."/>
        </authorList>
    </citation>
    <scope>NUCLEOTIDE SEQUENCE</scope>
    <source>
        <strain evidence="1">CBHHK200</strain>
    </source>
</reference>
<organism evidence="1 2">
    <name type="scientific">Mycena alexandri</name>
    <dbReference type="NCBI Taxonomy" id="1745969"/>
    <lineage>
        <taxon>Eukaryota</taxon>
        <taxon>Fungi</taxon>
        <taxon>Dikarya</taxon>
        <taxon>Basidiomycota</taxon>
        <taxon>Agaricomycotina</taxon>
        <taxon>Agaricomycetes</taxon>
        <taxon>Agaricomycetidae</taxon>
        <taxon>Agaricales</taxon>
        <taxon>Marasmiineae</taxon>
        <taxon>Mycenaceae</taxon>
        <taxon>Mycena</taxon>
    </lineage>
</organism>
<accession>A0AAD6RYP8</accession>
<sequence length="235" mass="26616">MLDKIRDQPQLSLALAIYQQQFVAVRDRSDGDDSVFAFKRGLNILINPYSERRWAQPSHSALAFGEIKTVYRMPEAGAFCIVLIGPMSASCDAMYMFGRQLWSLKRILDLDMLESPGVIAESWFDRSQQDPRMRPRTGSFYVILRSENDTEASEYEQIFINNNPVGKMFECLLGFQRRHLGTSDVISKAYELNVIRSTMHQRDCGCIPSRTANYVCDMPGDGVCKVCSLLEASTA</sequence>
<dbReference type="Proteomes" id="UP001218188">
    <property type="component" value="Unassembled WGS sequence"/>
</dbReference>
<comment type="caution">
    <text evidence="1">The sequence shown here is derived from an EMBL/GenBank/DDBJ whole genome shotgun (WGS) entry which is preliminary data.</text>
</comment>
<keyword evidence="2" id="KW-1185">Reference proteome</keyword>
<dbReference type="EMBL" id="JARJCM010000370">
    <property type="protein sequence ID" value="KAJ7017929.1"/>
    <property type="molecule type" value="Genomic_DNA"/>
</dbReference>
<protein>
    <submittedName>
        <fullName evidence="1">Uncharacterized protein</fullName>
    </submittedName>
</protein>
<dbReference type="AlphaFoldDB" id="A0AAD6RYP8"/>
<evidence type="ECO:0000313" key="1">
    <source>
        <dbReference type="EMBL" id="KAJ7017929.1"/>
    </source>
</evidence>
<gene>
    <name evidence="1" type="ORF">C8F04DRAFT_1199709</name>
</gene>
<evidence type="ECO:0000313" key="2">
    <source>
        <dbReference type="Proteomes" id="UP001218188"/>
    </source>
</evidence>